<sequence length="683" mass="79179">MFNSDGTIEINENSFVIKDRTQILIVEEWGNNSVRIISSPNHSFERDNKHGIEELKKNKDGNVRIKNEKGILSLKTGDLKVIYINNKLTFYYKEKIILEEYSRKQSDVRRTIGIDSHIPIESSPSSSLNITPREFKFKHESSYSATLRFEGDSQEKIFGLGGYQEESLNKSNGTYELMHRNSQTSIPFYISDKNYGFIWNNASIGEVSFNKNQKIWKGFNTEVIDYIVTSGETPKDIINNFTEMTGRTPKINDKLLGLWQSKLRYQTIDEITEVYRKYLERGISLSVLVIDYFHWTADGDFEFDMRYWDGIDSFAEKLKGTNTSLMVSLWPTVTKESKYYNLYHNLQMIIKAVNNKDDIFDGKEILDFSNPLTVKHVRKLLNKNYRDLGIKLFWADQAEPEMANYNHDEYLVYEGNLEKVGNRYPYHYINTIQDGSEINANPILIRSAWFNSQKYGALAWSGDIDSSFESLRRQIQIGISMGISGISWWTSDIAGFHSGDSNTPYFKELMIRWFQYSVFTPILRMHGDRQPHTQRIGDSGGGLRTSGAPNEIWSFGKDVESILINYIRIRENLKSYIKELFMQSSEYGYPIIRSLFFEFPNDSQTWEETTNYMFGSSLLIAPVVEVAVNEINVYLPKDNNWIEVFSGKEYKGGNIYNIKVALDNIPVFCKKGSKLEREINKIF</sequence>
<evidence type="ECO:0000313" key="7">
    <source>
        <dbReference type="Proteomes" id="UP000306420"/>
    </source>
</evidence>
<dbReference type="Gene3D" id="2.60.40.1760">
    <property type="entry name" value="glycosyl hydrolase (family 31)"/>
    <property type="match status" value="1"/>
</dbReference>
<dbReference type="InterPro" id="IPR013780">
    <property type="entry name" value="Glyco_hydro_b"/>
</dbReference>
<dbReference type="PANTHER" id="PTHR43863">
    <property type="entry name" value="HYDROLASE, PUTATIVE (AFU_ORTHOLOGUE AFUA_1G03140)-RELATED"/>
    <property type="match status" value="1"/>
</dbReference>
<dbReference type="SUPFAM" id="SSF51445">
    <property type="entry name" value="(Trans)glycosidases"/>
    <property type="match status" value="1"/>
</dbReference>
<keyword evidence="2" id="KW-0326">Glycosidase</keyword>
<dbReference type="Pfam" id="PF01055">
    <property type="entry name" value="Glyco_hydro_31_2nd"/>
    <property type="match status" value="1"/>
</dbReference>
<dbReference type="OrthoDB" id="176168at2"/>
<feature type="domain" description="Glycoside hydrolase family 31 TIM barrel" evidence="3">
    <location>
        <begin position="256"/>
        <end position="577"/>
    </location>
</feature>
<dbReference type="CDD" id="cd14752">
    <property type="entry name" value="GH31_N"/>
    <property type="match status" value="1"/>
</dbReference>
<feature type="domain" description="Glycoside hydrolase family 31 N-terminal" evidence="4">
    <location>
        <begin position="31"/>
        <end position="203"/>
    </location>
</feature>
<dbReference type="GO" id="GO:0004553">
    <property type="term" value="F:hydrolase activity, hydrolyzing O-glycosyl compounds"/>
    <property type="evidence" value="ECO:0007669"/>
    <property type="project" value="InterPro"/>
</dbReference>
<dbReference type="InterPro" id="IPR011013">
    <property type="entry name" value="Gal_mutarotase_sf_dom"/>
</dbReference>
<dbReference type="RefSeq" id="WP_138405248.1">
    <property type="nucleotide sequence ID" value="NZ_VBSP01000045.1"/>
</dbReference>
<dbReference type="InterPro" id="IPR025887">
    <property type="entry name" value="Glyco_hydro_31_N_dom"/>
</dbReference>
<evidence type="ECO:0000259" key="3">
    <source>
        <dbReference type="Pfam" id="PF01055"/>
    </source>
</evidence>
<dbReference type="InterPro" id="IPR051816">
    <property type="entry name" value="Glycosyl_Hydrolase_31"/>
</dbReference>
<dbReference type="InterPro" id="IPR017853">
    <property type="entry name" value="GH"/>
</dbReference>
<dbReference type="Pfam" id="PF21365">
    <property type="entry name" value="Glyco_hydro_31_3rd"/>
    <property type="match status" value="1"/>
</dbReference>
<evidence type="ECO:0000256" key="1">
    <source>
        <dbReference type="ARBA" id="ARBA00007806"/>
    </source>
</evidence>
<protein>
    <submittedName>
        <fullName evidence="6">Glycosyl hydrolase family 31</fullName>
    </submittedName>
</protein>
<dbReference type="GO" id="GO:0030246">
    <property type="term" value="F:carbohydrate binding"/>
    <property type="evidence" value="ECO:0007669"/>
    <property type="project" value="InterPro"/>
</dbReference>
<evidence type="ECO:0000259" key="5">
    <source>
        <dbReference type="Pfam" id="PF21365"/>
    </source>
</evidence>
<dbReference type="AlphaFoldDB" id="A0A5R9DV88"/>
<comment type="similarity">
    <text evidence="1 2">Belongs to the glycosyl hydrolase 31 family.</text>
</comment>
<dbReference type="InterPro" id="IPR048395">
    <property type="entry name" value="Glyco_hydro_31_C"/>
</dbReference>
<keyword evidence="2 6" id="KW-0378">Hydrolase</keyword>
<dbReference type="Gene3D" id="2.60.40.1180">
    <property type="entry name" value="Golgi alpha-mannosidase II"/>
    <property type="match status" value="1"/>
</dbReference>
<evidence type="ECO:0000256" key="2">
    <source>
        <dbReference type="RuleBase" id="RU361185"/>
    </source>
</evidence>
<evidence type="ECO:0000313" key="6">
    <source>
        <dbReference type="EMBL" id="TLQ39867.1"/>
    </source>
</evidence>
<dbReference type="EMBL" id="VBSP01000045">
    <property type="protein sequence ID" value="TLQ39867.1"/>
    <property type="molecule type" value="Genomic_DNA"/>
</dbReference>
<reference evidence="6 7" key="1">
    <citation type="submission" date="2019-05" db="EMBL/GenBank/DDBJ databases">
        <title>The metagenome of a microbial culture collection derived from dairy environment covers the genomic content of the human microbiome.</title>
        <authorList>
            <person name="Roder T."/>
            <person name="Wuthrich D."/>
            <person name="Sattari Z."/>
            <person name="Von Ah U."/>
            <person name="Bar C."/>
            <person name="Ronchi F."/>
            <person name="Macpherson A.J."/>
            <person name="Ganal-Vonarburg S.C."/>
            <person name="Bruggmann R."/>
            <person name="Vergeres G."/>
        </authorList>
    </citation>
    <scope>NUCLEOTIDE SEQUENCE [LARGE SCALE GENOMIC DNA]</scope>
    <source>
        <strain evidence="6 7">FAM 24227</strain>
    </source>
</reference>
<dbReference type="SUPFAM" id="SSF51011">
    <property type="entry name" value="Glycosyl hydrolase domain"/>
    <property type="match status" value="1"/>
</dbReference>
<dbReference type="Proteomes" id="UP000306420">
    <property type="component" value="Unassembled WGS sequence"/>
</dbReference>
<gene>
    <name evidence="6" type="ORF">FEZ33_10010</name>
</gene>
<dbReference type="Pfam" id="PF13802">
    <property type="entry name" value="Gal_mutarotas_2"/>
    <property type="match status" value="1"/>
</dbReference>
<dbReference type="PANTHER" id="PTHR43863:SF2">
    <property type="entry name" value="MALTASE-GLUCOAMYLASE"/>
    <property type="match status" value="1"/>
</dbReference>
<dbReference type="InterPro" id="IPR000322">
    <property type="entry name" value="Glyco_hydro_31_TIM"/>
</dbReference>
<name>A0A5R9DV88_9LACT</name>
<organism evidence="6 7">
    <name type="scientific">Ruoffia tabacinasalis</name>
    <dbReference type="NCBI Taxonomy" id="87458"/>
    <lineage>
        <taxon>Bacteria</taxon>
        <taxon>Bacillati</taxon>
        <taxon>Bacillota</taxon>
        <taxon>Bacilli</taxon>
        <taxon>Lactobacillales</taxon>
        <taxon>Aerococcaceae</taxon>
        <taxon>Ruoffia</taxon>
    </lineage>
</organism>
<evidence type="ECO:0000259" key="4">
    <source>
        <dbReference type="Pfam" id="PF13802"/>
    </source>
</evidence>
<accession>A0A5R9DV88</accession>
<feature type="domain" description="Glycosyl hydrolase family 31 C-terminal" evidence="5">
    <location>
        <begin position="588"/>
        <end position="673"/>
    </location>
</feature>
<proteinExistence type="inferred from homology"/>
<dbReference type="Gene3D" id="3.20.20.80">
    <property type="entry name" value="Glycosidases"/>
    <property type="match status" value="1"/>
</dbReference>
<dbReference type="GO" id="GO:0005975">
    <property type="term" value="P:carbohydrate metabolic process"/>
    <property type="evidence" value="ECO:0007669"/>
    <property type="project" value="InterPro"/>
</dbReference>
<dbReference type="SUPFAM" id="SSF74650">
    <property type="entry name" value="Galactose mutarotase-like"/>
    <property type="match status" value="1"/>
</dbReference>
<comment type="caution">
    <text evidence="6">The sequence shown here is derived from an EMBL/GenBank/DDBJ whole genome shotgun (WGS) entry which is preliminary data.</text>
</comment>